<evidence type="ECO:0000313" key="8">
    <source>
        <dbReference type="Proteomes" id="UP000823775"/>
    </source>
</evidence>
<feature type="compositionally biased region" description="Basic residues" evidence="5">
    <location>
        <begin position="152"/>
        <end position="162"/>
    </location>
</feature>
<gene>
    <name evidence="7" type="ORF">HAX54_012765</name>
</gene>
<dbReference type="Gene3D" id="3.40.50.2300">
    <property type="match status" value="1"/>
</dbReference>
<protein>
    <recommendedName>
        <fullName evidence="6">Response regulatory domain-containing protein</fullName>
    </recommendedName>
</protein>
<dbReference type="InterPro" id="IPR045279">
    <property type="entry name" value="ARR-like"/>
</dbReference>
<feature type="compositionally biased region" description="Polar residues" evidence="5">
    <location>
        <begin position="141"/>
        <end position="151"/>
    </location>
</feature>
<dbReference type="Proteomes" id="UP000823775">
    <property type="component" value="Unassembled WGS sequence"/>
</dbReference>
<evidence type="ECO:0000259" key="6">
    <source>
        <dbReference type="PROSITE" id="PS50110"/>
    </source>
</evidence>
<evidence type="ECO:0000256" key="5">
    <source>
        <dbReference type="SAM" id="MobiDB-lite"/>
    </source>
</evidence>
<comment type="caution">
    <text evidence="7">The sequence shown here is derived from an EMBL/GenBank/DDBJ whole genome shotgun (WGS) entry which is preliminary data.</text>
</comment>
<reference evidence="7 8" key="1">
    <citation type="journal article" date="2021" name="BMC Genomics">
        <title>Datura genome reveals duplications of psychoactive alkaloid biosynthetic genes and high mutation rate following tissue culture.</title>
        <authorList>
            <person name="Rajewski A."/>
            <person name="Carter-House D."/>
            <person name="Stajich J."/>
            <person name="Litt A."/>
        </authorList>
    </citation>
    <scope>NUCLEOTIDE SEQUENCE [LARGE SCALE GENOMIC DNA]</scope>
    <source>
        <strain evidence="7">AR-01</strain>
    </source>
</reference>
<name>A0ABS8TM36_DATST</name>
<dbReference type="PROSITE" id="PS50110">
    <property type="entry name" value="RESPONSE_REGULATORY"/>
    <property type="match status" value="1"/>
</dbReference>
<keyword evidence="2" id="KW-0805">Transcription regulation</keyword>
<organism evidence="7 8">
    <name type="scientific">Datura stramonium</name>
    <name type="common">Jimsonweed</name>
    <name type="synonym">Common thornapple</name>
    <dbReference type="NCBI Taxonomy" id="4076"/>
    <lineage>
        <taxon>Eukaryota</taxon>
        <taxon>Viridiplantae</taxon>
        <taxon>Streptophyta</taxon>
        <taxon>Embryophyta</taxon>
        <taxon>Tracheophyta</taxon>
        <taxon>Spermatophyta</taxon>
        <taxon>Magnoliopsida</taxon>
        <taxon>eudicotyledons</taxon>
        <taxon>Gunneridae</taxon>
        <taxon>Pentapetalae</taxon>
        <taxon>asterids</taxon>
        <taxon>lamiids</taxon>
        <taxon>Solanales</taxon>
        <taxon>Solanaceae</taxon>
        <taxon>Solanoideae</taxon>
        <taxon>Datureae</taxon>
        <taxon>Datura</taxon>
    </lineage>
</organism>
<accession>A0ABS8TM36</accession>
<keyword evidence="1" id="KW-0902">Two-component regulatory system</keyword>
<proteinExistence type="predicted"/>
<dbReference type="InterPro" id="IPR001789">
    <property type="entry name" value="Sig_transdc_resp-reg_receiver"/>
</dbReference>
<dbReference type="EMBL" id="JACEIK010001750">
    <property type="protein sequence ID" value="MCD7471949.1"/>
    <property type="molecule type" value="Genomic_DNA"/>
</dbReference>
<evidence type="ECO:0000256" key="4">
    <source>
        <dbReference type="PROSITE-ProRule" id="PRU00169"/>
    </source>
</evidence>
<keyword evidence="8" id="KW-1185">Reference proteome</keyword>
<keyword evidence="3" id="KW-0804">Transcription</keyword>
<dbReference type="Gene3D" id="1.10.10.60">
    <property type="entry name" value="Homeodomain-like"/>
    <property type="match status" value="1"/>
</dbReference>
<dbReference type="InterPro" id="IPR011006">
    <property type="entry name" value="CheY-like_superfamily"/>
</dbReference>
<dbReference type="SUPFAM" id="SSF52172">
    <property type="entry name" value="CheY-like"/>
    <property type="match status" value="1"/>
</dbReference>
<feature type="domain" description="Response regulatory" evidence="6">
    <location>
        <begin position="1"/>
        <end position="85"/>
    </location>
</feature>
<feature type="region of interest" description="Disordered" evidence="5">
    <location>
        <begin position="139"/>
        <end position="181"/>
    </location>
</feature>
<evidence type="ECO:0000313" key="7">
    <source>
        <dbReference type="EMBL" id="MCD7471949.1"/>
    </source>
</evidence>
<evidence type="ECO:0000256" key="3">
    <source>
        <dbReference type="ARBA" id="ARBA00023163"/>
    </source>
</evidence>
<sequence length="309" mass="35202">MPSTVMSMLSKGKEKIDMMIINVHSPDSLYFRLLEQAVSLDIVSLFVSDEHNNHLAKKALADGAYLYLKKPLDEEIVKNLWQFVLSEEIQREKARKGLEENDDPMNVDDIGNDNIIGDDKKIGDKNMLINTEEQTNNINEGDNNIISNKNYMSRRKRGRKSKKEINEGESQKSTNNKTFKRKDSIKWTVDLHSKFVEATQQLGEGSSTTTSDNNFENATINGLRDANTNFQQYIGEQNMSDPSNVVRTLDVSNINGSDSNEKENYEVYFNFNNMDYIPQNLESPSATLLNKHGCEQTQVYSDDQVYASQ</sequence>
<evidence type="ECO:0000256" key="2">
    <source>
        <dbReference type="ARBA" id="ARBA00023015"/>
    </source>
</evidence>
<dbReference type="PANTHER" id="PTHR43874">
    <property type="entry name" value="TWO-COMPONENT RESPONSE REGULATOR"/>
    <property type="match status" value="1"/>
</dbReference>
<dbReference type="PANTHER" id="PTHR43874:SF7">
    <property type="entry name" value="TWO-COMPONENT RESPONSE REGULATOR ARR10"/>
    <property type="match status" value="1"/>
</dbReference>
<evidence type="ECO:0000256" key="1">
    <source>
        <dbReference type="ARBA" id="ARBA00023012"/>
    </source>
</evidence>
<comment type="caution">
    <text evidence="4">Lacks conserved residue(s) required for the propagation of feature annotation.</text>
</comment>